<accession>A0ABR0E4J1</accession>
<comment type="caution">
    <text evidence="1">The sequence shown here is derived from an EMBL/GenBank/DDBJ whole genome shotgun (WGS) entry which is preliminary data.</text>
</comment>
<dbReference type="Proteomes" id="UP001305779">
    <property type="component" value="Unassembled WGS sequence"/>
</dbReference>
<gene>
    <name evidence="1" type="ORF">PRZ48_012160</name>
</gene>
<keyword evidence="2" id="KW-1185">Reference proteome</keyword>
<evidence type="ECO:0000313" key="1">
    <source>
        <dbReference type="EMBL" id="KAK4496180.1"/>
    </source>
</evidence>
<dbReference type="Gene3D" id="2.130.10.10">
    <property type="entry name" value="YVTN repeat-like/Quinoprotein amine dehydrogenase"/>
    <property type="match status" value="1"/>
</dbReference>
<evidence type="ECO:0008006" key="3">
    <source>
        <dbReference type="Google" id="ProtNLM"/>
    </source>
</evidence>
<organism evidence="1 2">
    <name type="scientific">Zasmidium cellare</name>
    <name type="common">Wine cellar mold</name>
    <name type="synonym">Racodium cellare</name>
    <dbReference type="NCBI Taxonomy" id="395010"/>
    <lineage>
        <taxon>Eukaryota</taxon>
        <taxon>Fungi</taxon>
        <taxon>Dikarya</taxon>
        <taxon>Ascomycota</taxon>
        <taxon>Pezizomycotina</taxon>
        <taxon>Dothideomycetes</taxon>
        <taxon>Dothideomycetidae</taxon>
        <taxon>Mycosphaerellales</taxon>
        <taxon>Mycosphaerellaceae</taxon>
        <taxon>Zasmidium</taxon>
    </lineage>
</organism>
<dbReference type="InterPro" id="IPR019405">
    <property type="entry name" value="Lactonase_7-beta_prop"/>
</dbReference>
<dbReference type="Pfam" id="PF10282">
    <property type="entry name" value="Lactonase"/>
    <property type="match status" value="1"/>
</dbReference>
<dbReference type="SUPFAM" id="SSF101908">
    <property type="entry name" value="Putative isomerase YbhE"/>
    <property type="match status" value="1"/>
</dbReference>
<dbReference type="EMBL" id="JAXOVC010000010">
    <property type="protein sequence ID" value="KAK4496180.1"/>
    <property type="molecule type" value="Genomic_DNA"/>
</dbReference>
<evidence type="ECO:0000313" key="2">
    <source>
        <dbReference type="Proteomes" id="UP001305779"/>
    </source>
</evidence>
<proteinExistence type="predicted"/>
<protein>
    <recommendedName>
        <fullName evidence="3">3-carboxymuconate cyclase</fullName>
    </recommendedName>
</protein>
<sequence>MYKNIPKSPSAVKAVSSGFIQSFSTLAKAIDSAKFSRLANMLSKSLLLAGYGLSSLAFPFPFPHAKRALYISDNDGTDNHVIAASLSTETGLLSDSVMYSTGGKGLYGTMSQDAVVVEDEYLFVTNAGDNTLSVFKIDPLNPTHLRLLGKPAATNGHTPQTVAYSSAHNMACVANAGDKAGVQCYNVDPFRGLTALPFYLDIPQTQNFDPTQGPPGTLSIVGDIRFNPSATHLYAVVRSNGGRPGLLYAWPVSRFGQHISQTPTNSTLPELPFAFSLNFLGSDSKLFITTPHGDSPGSAIIDLSSSGAVQKTTTVNIAGQEAACWASYDPSRNRVFVIDSSIPTITLVDANTEKATQQFNFSTPALGGLDNRIDRDMFYLLTDPFDPIAGKIIAPPQVLVYNISGSQTPKQVQSYDILKVEGGNGTWPGEMGLAIYPAPKYT</sequence>
<name>A0ABR0E4J1_ZASCE</name>
<reference evidence="1 2" key="1">
    <citation type="journal article" date="2023" name="G3 (Bethesda)">
        <title>A chromosome-level genome assembly of Zasmidium syzygii isolated from banana leaves.</title>
        <authorList>
            <person name="van Westerhoven A.C."/>
            <person name="Mehrabi R."/>
            <person name="Talebi R."/>
            <person name="Steentjes M.B.F."/>
            <person name="Corcolon B."/>
            <person name="Chong P.A."/>
            <person name="Kema G.H.J."/>
            <person name="Seidl M.F."/>
        </authorList>
    </citation>
    <scope>NUCLEOTIDE SEQUENCE [LARGE SCALE GENOMIC DNA]</scope>
    <source>
        <strain evidence="1 2">P124</strain>
    </source>
</reference>
<dbReference type="InterPro" id="IPR015943">
    <property type="entry name" value="WD40/YVTN_repeat-like_dom_sf"/>
</dbReference>